<comment type="pathway">
    <text evidence="1 8">Amino-acid biosynthesis; L-arginine biosynthesis; carbamoyl phosphate from bicarbonate: step 1/1.</text>
</comment>
<dbReference type="GO" id="GO:0006526">
    <property type="term" value="P:L-arginine biosynthetic process"/>
    <property type="evidence" value="ECO:0007669"/>
    <property type="project" value="UniProtKB-UniRule"/>
</dbReference>
<dbReference type="KEGG" id="psac:PSM36_1667"/>
<proteinExistence type="inferred from homology"/>
<evidence type="ECO:0000256" key="4">
    <source>
        <dbReference type="ARBA" id="ARBA00022741"/>
    </source>
</evidence>
<comment type="subunit">
    <text evidence="8">Composed of two chains; the small (or glutamine) chain promotes the hydrolysis of glutamine to ammonia, which is used by the large (or ammonia) chain to synthesize carbamoyl phosphate. Tetramer of heterodimers (alpha,beta)4.</text>
</comment>
<dbReference type="GO" id="GO:0044205">
    <property type="term" value="P:'de novo' UMP biosynthetic process"/>
    <property type="evidence" value="ECO:0007669"/>
    <property type="project" value="UniProtKB-UniRule"/>
</dbReference>
<keyword evidence="3 8" id="KW-0436">Ligase</keyword>
<feature type="binding site" evidence="8">
    <location>
        <position position="49"/>
    </location>
    <ligand>
        <name>L-glutamine</name>
        <dbReference type="ChEBI" id="CHEBI:58359"/>
    </ligand>
</feature>
<comment type="similarity">
    <text evidence="2 8">Belongs to the CarA family.</text>
</comment>
<evidence type="ECO:0000256" key="5">
    <source>
        <dbReference type="ARBA" id="ARBA00022840"/>
    </source>
</evidence>
<dbReference type="EMBL" id="LT605205">
    <property type="protein sequence ID" value="SCD20487.1"/>
    <property type="molecule type" value="Genomic_DNA"/>
</dbReference>
<feature type="binding site" evidence="8">
    <location>
        <position position="255"/>
    </location>
    <ligand>
        <name>L-glutamine</name>
        <dbReference type="ChEBI" id="CHEBI:58359"/>
    </ligand>
</feature>
<dbReference type="Gene3D" id="3.40.50.880">
    <property type="match status" value="1"/>
</dbReference>
<feature type="domain" description="Carbamoyl-phosphate synthase small subunit N-terminal" evidence="9">
    <location>
        <begin position="5"/>
        <end position="143"/>
    </location>
</feature>
<evidence type="ECO:0000256" key="8">
    <source>
        <dbReference type="HAMAP-Rule" id="MF_01209"/>
    </source>
</evidence>
<evidence type="ECO:0000313" key="10">
    <source>
        <dbReference type="EMBL" id="SCD20487.1"/>
    </source>
</evidence>
<dbReference type="PRINTS" id="PR00099">
    <property type="entry name" value="CPSGATASE"/>
</dbReference>
<evidence type="ECO:0000256" key="6">
    <source>
        <dbReference type="ARBA" id="ARBA00022962"/>
    </source>
</evidence>
<dbReference type="EC" id="6.3.5.5" evidence="8"/>
<feature type="binding site" evidence="8">
    <location>
        <position position="293"/>
    </location>
    <ligand>
        <name>L-glutamine</name>
        <dbReference type="ChEBI" id="CHEBI:58359"/>
    </ligand>
</feature>
<comment type="catalytic activity">
    <reaction evidence="8">
        <text>L-glutamine + H2O = L-glutamate + NH4(+)</text>
        <dbReference type="Rhea" id="RHEA:15889"/>
        <dbReference type="ChEBI" id="CHEBI:15377"/>
        <dbReference type="ChEBI" id="CHEBI:28938"/>
        <dbReference type="ChEBI" id="CHEBI:29985"/>
        <dbReference type="ChEBI" id="CHEBI:58359"/>
    </reaction>
</comment>
<comment type="pathway">
    <text evidence="8">Pyrimidine metabolism; UMP biosynthesis via de novo pathway; (S)-dihydroorotate from bicarbonate: step 1/3.</text>
</comment>
<keyword evidence="6 8" id="KW-0315">Glutamine amidotransferase</keyword>
<dbReference type="NCBIfam" id="NF009475">
    <property type="entry name" value="PRK12838.1"/>
    <property type="match status" value="1"/>
</dbReference>
<dbReference type="GO" id="GO:0006541">
    <property type="term" value="P:glutamine metabolic process"/>
    <property type="evidence" value="ECO:0007669"/>
    <property type="project" value="InterPro"/>
</dbReference>
<dbReference type="HAMAP" id="MF_01209">
    <property type="entry name" value="CPSase_S_chain"/>
    <property type="match status" value="1"/>
</dbReference>
<dbReference type="UniPathway" id="UPA00068">
    <property type="reaction ID" value="UER00171"/>
</dbReference>
<feature type="binding site" evidence="8">
    <location>
        <position position="252"/>
    </location>
    <ligand>
        <name>L-glutamine</name>
        <dbReference type="ChEBI" id="CHEBI:58359"/>
    </ligand>
</feature>
<feature type="active site" description="Nucleophile" evidence="8">
    <location>
        <position position="251"/>
    </location>
</feature>
<dbReference type="GO" id="GO:0006207">
    <property type="term" value="P:'de novo' pyrimidine nucleobase biosynthetic process"/>
    <property type="evidence" value="ECO:0007669"/>
    <property type="project" value="InterPro"/>
</dbReference>
<dbReference type="Gene3D" id="3.50.30.20">
    <property type="entry name" value="Carbamoyl-phosphate synthase small subunit, N-terminal domain"/>
    <property type="match status" value="1"/>
</dbReference>
<comment type="function">
    <text evidence="8">Small subunit of the glutamine-dependent carbamoyl phosphate synthetase (CPSase). CPSase catalyzes the formation of carbamoyl phosphate from the ammonia moiety of glutamine, carbonate, and phosphate donated by ATP, constituting the first step of 2 biosynthetic pathways, one leading to arginine and/or urea and the other to pyrimidine nucleotides. The small subunit (glutamine amidotransferase) binds and cleaves glutamine to supply the large subunit with the substrate ammonia.</text>
</comment>
<dbReference type="Pfam" id="PF00117">
    <property type="entry name" value="GATase"/>
    <property type="match status" value="1"/>
</dbReference>
<dbReference type="InterPro" id="IPR036480">
    <property type="entry name" value="CarbP_synth_ssu_N_sf"/>
</dbReference>
<feature type="region of interest" description="CPSase" evidence="8">
    <location>
        <begin position="1"/>
        <end position="177"/>
    </location>
</feature>
<evidence type="ECO:0000256" key="3">
    <source>
        <dbReference type="ARBA" id="ARBA00022598"/>
    </source>
</evidence>
<dbReference type="InterPro" id="IPR006274">
    <property type="entry name" value="CarbamoylP_synth_ssu"/>
</dbReference>
<gene>
    <name evidence="10" type="primary">CPA1</name>
    <name evidence="8" type="synonym">carA</name>
    <name evidence="10" type="ORF">PSM36_1667</name>
</gene>
<dbReference type="InterPro" id="IPR029062">
    <property type="entry name" value="Class_I_gatase-like"/>
</dbReference>
<accession>A0A1R3T7B7</accession>
<keyword evidence="8" id="KW-0055">Arginine biosynthesis</keyword>
<dbReference type="SUPFAM" id="SSF52021">
    <property type="entry name" value="Carbamoyl phosphate synthetase, small subunit N-terminal domain"/>
    <property type="match status" value="1"/>
</dbReference>
<dbReference type="InterPro" id="IPR050472">
    <property type="entry name" value="Anth_synth/Amidotransfase"/>
</dbReference>
<dbReference type="FunFam" id="3.50.30.20:FF:000002">
    <property type="entry name" value="Carbamoyl-phosphate synthase 1, mitochondrial"/>
    <property type="match status" value="1"/>
</dbReference>
<evidence type="ECO:0000313" key="11">
    <source>
        <dbReference type="Proteomes" id="UP000187464"/>
    </source>
</evidence>
<dbReference type="Pfam" id="PF00988">
    <property type="entry name" value="CPSase_sm_chain"/>
    <property type="match status" value="1"/>
</dbReference>
<name>A0A1R3T7B7_9BACT</name>
<dbReference type="GO" id="GO:0005524">
    <property type="term" value="F:ATP binding"/>
    <property type="evidence" value="ECO:0007669"/>
    <property type="project" value="UniProtKB-UniRule"/>
</dbReference>
<keyword evidence="5 8" id="KW-0067">ATP-binding</keyword>
<dbReference type="SMART" id="SM01097">
    <property type="entry name" value="CPSase_sm_chain"/>
    <property type="match status" value="1"/>
</dbReference>
<dbReference type="Proteomes" id="UP000187464">
    <property type="component" value="Chromosome I"/>
</dbReference>
<dbReference type="UniPathway" id="UPA00070">
    <property type="reaction ID" value="UER00115"/>
</dbReference>
<feature type="binding site" evidence="8">
    <location>
        <position position="296"/>
    </location>
    <ligand>
        <name>L-glutamine</name>
        <dbReference type="ChEBI" id="CHEBI:58359"/>
    </ligand>
</feature>
<feature type="binding site" evidence="8">
    <location>
        <position position="295"/>
    </location>
    <ligand>
        <name>L-glutamine</name>
        <dbReference type="ChEBI" id="CHEBI:58359"/>
    </ligand>
</feature>
<dbReference type="SUPFAM" id="SSF52317">
    <property type="entry name" value="Class I glutamine amidotransferase-like"/>
    <property type="match status" value="1"/>
</dbReference>
<keyword evidence="4 8" id="KW-0547">Nucleotide-binding</keyword>
<dbReference type="RefSeq" id="WP_076930504.1">
    <property type="nucleotide sequence ID" value="NZ_LT605205.1"/>
</dbReference>
<dbReference type="InterPro" id="IPR017926">
    <property type="entry name" value="GATASE"/>
</dbReference>
<dbReference type="PRINTS" id="PR00096">
    <property type="entry name" value="GATASE"/>
</dbReference>
<dbReference type="PROSITE" id="PS51273">
    <property type="entry name" value="GATASE_TYPE_1"/>
    <property type="match status" value="1"/>
</dbReference>
<evidence type="ECO:0000256" key="7">
    <source>
        <dbReference type="ARBA" id="ARBA00048816"/>
    </source>
</evidence>
<feature type="binding site" evidence="8">
    <location>
        <position position="223"/>
    </location>
    <ligand>
        <name>L-glutamine</name>
        <dbReference type="ChEBI" id="CHEBI:58359"/>
    </ligand>
</feature>
<feature type="active site" evidence="8">
    <location>
        <position position="335"/>
    </location>
</feature>
<feature type="binding site" evidence="8">
    <location>
        <position position="225"/>
    </location>
    <ligand>
        <name>L-glutamine</name>
        <dbReference type="ChEBI" id="CHEBI:58359"/>
    </ligand>
</feature>
<keyword evidence="11" id="KW-1185">Reference proteome</keyword>
<evidence type="ECO:0000259" key="9">
    <source>
        <dbReference type="SMART" id="SM01097"/>
    </source>
</evidence>
<dbReference type="GO" id="GO:0004359">
    <property type="term" value="F:glutaminase activity"/>
    <property type="evidence" value="ECO:0007669"/>
    <property type="project" value="RHEA"/>
</dbReference>
<dbReference type="GO" id="GO:0004088">
    <property type="term" value="F:carbamoyl-phosphate synthase (glutamine-hydrolyzing) activity"/>
    <property type="evidence" value="ECO:0007669"/>
    <property type="project" value="UniProtKB-UniRule"/>
</dbReference>
<feature type="active site" evidence="8">
    <location>
        <position position="337"/>
    </location>
</feature>
<reference evidence="10 11" key="1">
    <citation type="submission" date="2016-08" db="EMBL/GenBank/DDBJ databases">
        <authorList>
            <person name="Seilhamer J.J."/>
        </authorList>
    </citation>
    <scope>NUCLEOTIDE SEQUENCE [LARGE SCALE GENOMIC DNA]</scope>
    <source>
        <strain evidence="10">M3/6</strain>
    </source>
</reference>
<evidence type="ECO:0000256" key="2">
    <source>
        <dbReference type="ARBA" id="ARBA00007800"/>
    </source>
</evidence>
<sequence length="356" mass="39971">MHRYKPVRLILENGMVFHGQSFGAEKATSGEVVFNTAMVGYPESLTDPSYEGQILTLTYPIIGNYGVPAYSETDGVSDFFESCRIHAYGLILQDYSDEYSHWNAVKSLGDWLKEEGVPGITGIDTRLLTKVLREKGSMLGKIMYAGDDEIDFYDPETENLVAKVSCSEVIEYGQGEKKVVLIDCGAKLNIVRELVKQGVRLIRVPWDYDFNRIDYDGVMISNGPGNPDHCGITVAHIREAMKKEKPIFGICMGNQLLSKAAGANIYKLKYGHRSHNQPVQKVGSSRCYITSQNHGYAVDESQLGAEWEPWFVNMNDGTNEGIRHKTKPFYSVQFHPEATGGPTDTRFFFEEFVKMI</sequence>
<dbReference type="AlphaFoldDB" id="A0A1R3T7B7"/>
<evidence type="ECO:0000256" key="1">
    <source>
        <dbReference type="ARBA" id="ARBA00005077"/>
    </source>
</evidence>
<keyword evidence="8" id="KW-0028">Amino-acid biosynthesis</keyword>
<dbReference type="PANTHER" id="PTHR43418:SF7">
    <property type="entry name" value="CARBAMOYL-PHOSPHATE SYNTHASE SMALL CHAIN"/>
    <property type="match status" value="1"/>
</dbReference>
<dbReference type="InterPro" id="IPR002474">
    <property type="entry name" value="CarbamoylP_synth_ssu_N"/>
</dbReference>
<keyword evidence="8" id="KW-0665">Pyrimidine biosynthesis</keyword>
<dbReference type="CDD" id="cd01744">
    <property type="entry name" value="GATase1_CPSase"/>
    <property type="match status" value="1"/>
</dbReference>
<dbReference type="PANTHER" id="PTHR43418">
    <property type="entry name" value="MULTIFUNCTIONAL TRYPTOPHAN BIOSYNTHESIS PROTEIN-RELATED"/>
    <property type="match status" value="1"/>
</dbReference>
<dbReference type="InterPro" id="IPR035686">
    <property type="entry name" value="CPSase_GATase1"/>
</dbReference>
<dbReference type="STRING" id="1642647.PSM36_1667"/>
<dbReference type="NCBIfam" id="TIGR01368">
    <property type="entry name" value="CPSaseIIsmall"/>
    <property type="match status" value="1"/>
</dbReference>
<protein>
    <recommendedName>
        <fullName evidence="8">Carbamoyl phosphate synthase small chain</fullName>
        <ecNumber evidence="8">6.3.5.5</ecNumber>
    </recommendedName>
    <alternativeName>
        <fullName evidence="8">Carbamoyl phosphate synthetase glutamine chain</fullName>
    </alternativeName>
</protein>
<comment type="catalytic activity">
    <reaction evidence="7 8">
        <text>hydrogencarbonate + L-glutamine + 2 ATP + H2O = carbamoyl phosphate + L-glutamate + 2 ADP + phosphate + 2 H(+)</text>
        <dbReference type="Rhea" id="RHEA:18633"/>
        <dbReference type="ChEBI" id="CHEBI:15377"/>
        <dbReference type="ChEBI" id="CHEBI:15378"/>
        <dbReference type="ChEBI" id="CHEBI:17544"/>
        <dbReference type="ChEBI" id="CHEBI:29985"/>
        <dbReference type="ChEBI" id="CHEBI:30616"/>
        <dbReference type="ChEBI" id="CHEBI:43474"/>
        <dbReference type="ChEBI" id="CHEBI:58228"/>
        <dbReference type="ChEBI" id="CHEBI:58359"/>
        <dbReference type="ChEBI" id="CHEBI:456216"/>
        <dbReference type="EC" id="6.3.5.5"/>
    </reaction>
</comment>
<organism evidence="10 11">
    <name type="scientific">Proteiniphilum saccharofermentans</name>
    <dbReference type="NCBI Taxonomy" id="1642647"/>
    <lineage>
        <taxon>Bacteria</taxon>
        <taxon>Pseudomonadati</taxon>
        <taxon>Bacteroidota</taxon>
        <taxon>Bacteroidia</taxon>
        <taxon>Bacteroidales</taxon>
        <taxon>Dysgonomonadaceae</taxon>
        <taxon>Proteiniphilum</taxon>
    </lineage>
</organism>